<dbReference type="Pfam" id="PF13426">
    <property type="entry name" value="PAS_9"/>
    <property type="match status" value="2"/>
</dbReference>
<proteinExistence type="predicted"/>
<keyword evidence="5" id="KW-0418">Kinase</keyword>
<dbReference type="SUPFAM" id="SSF55874">
    <property type="entry name" value="ATPase domain of HSP90 chaperone/DNA topoisomerase II/histidine kinase"/>
    <property type="match status" value="1"/>
</dbReference>
<keyword evidence="4" id="KW-0808">Transferase</keyword>
<dbReference type="InterPro" id="IPR005467">
    <property type="entry name" value="His_kinase_dom"/>
</dbReference>
<comment type="catalytic activity">
    <reaction evidence="1">
        <text>ATP + protein L-histidine = ADP + protein N-phospho-L-histidine.</text>
        <dbReference type="EC" id="2.7.13.3"/>
    </reaction>
</comment>
<dbReference type="Pfam" id="PF02518">
    <property type="entry name" value="HATPase_c"/>
    <property type="match status" value="1"/>
</dbReference>
<dbReference type="SMART" id="SM00086">
    <property type="entry name" value="PAC"/>
    <property type="match status" value="2"/>
</dbReference>
<dbReference type="Pfam" id="PF08448">
    <property type="entry name" value="PAS_4"/>
    <property type="match status" value="2"/>
</dbReference>
<feature type="domain" description="PAS" evidence="7">
    <location>
        <begin position="372"/>
        <end position="443"/>
    </location>
</feature>
<dbReference type="Gene3D" id="3.30.565.10">
    <property type="entry name" value="Histidine kinase-like ATPase, C-terminal domain"/>
    <property type="match status" value="1"/>
</dbReference>
<dbReference type="InterPro" id="IPR036890">
    <property type="entry name" value="HATPase_C_sf"/>
</dbReference>
<reference evidence="9 10" key="1">
    <citation type="submission" date="2018-11" db="EMBL/GenBank/DDBJ databases">
        <title>Rufibacter latericius sp. nov., isolated from water in Baiyang Lake.</title>
        <authorList>
            <person name="Yang Y."/>
        </authorList>
    </citation>
    <scope>NUCLEOTIDE SEQUENCE [LARGE SCALE GENOMIC DNA]</scope>
    <source>
        <strain evidence="9 10">R-22-1c-1</strain>
    </source>
</reference>
<dbReference type="InterPro" id="IPR036097">
    <property type="entry name" value="HisK_dim/P_sf"/>
</dbReference>
<dbReference type="InterPro" id="IPR052162">
    <property type="entry name" value="Sensor_kinase/Photoreceptor"/>
</dbReference>
<dbReference type="SMART" id="SM00387">
    <property type="entry name" value="HATPase_c"/>
    <property type="match status" value="1"/>
</dbReference>
<comment type="caution">
    <text evidence="9">The sequence shown here is derived from an EMBL/GenBank/DDBJ whole genome shotgun (WGS) entry which is preliminary data.</text>
</comment>
<dbReference type="InterPro" id="IPR001610">
    <property type="entry name" value="PAC"/>
</dbReference>
<dbReference type="SUPFAM" id="SSF55785">
    <property type="entry name" value="PYP-like sensor domain (PAS domain)"/>
    <property type="match status" value="4"/>
</dbReference>
<dbReference type="Gene3D" id="3.30.450.20">
    <property type="entry name" value="PAS domain"/>
    <property type="match status" value="4"/>
</dbReference>
<name>A0A3M9N0Z5_9BACT</name>
<sequence>MTNTTIPVGPAEGSEIKWEKLAQISLDMICTLNADGVYTYVSEASADMLGYESKELIGRHFTEVLHPEDLDRTHRAIQVASSGLKEGNFENQLLHKNGKTVPILWSAAWSEEEGLLYCVARDITELQVGRRRVEESEQRYKALFQNNPDVVFLENHEGMVTEVNDSFCQLWGLTSEEALSRSGSSFMPPDLVSIAEAALRDVLQGHTVRRTVELCIQNQRRVFDTIKYPVYVNGEVIGAQTICKDITETVLAHETIQRQAQKLNAILESITDAFMTISRDWTITYLNKEAQRLLPFSGNQDLGVNIWDLFPEEVGGDSYIHYHRAFETGKTVTFTTYLKGHGKWFQVKAYPSEEGLSIYFDDVTDKVQAQQELEKLSLVASKSNNGVLIIDRNGIIEWVNEGFTRLHGYHLEEAIGKRPSELLHHPKADQSIYKPIEEKLHKGESLSFEVLNRKKDGEGLWVSVEISPVFDGNNALARFVVVQTDISALKNSELELAQLANDLYKQKSDLQQFSYIISHNLRGPVANALGLVDLLLDMQNHSEMFQKSIQFLRQSILKLDAVLKDVNTILGIRDSKGNLELEQVNVPDVIDQALSSFKEPLAHSGATVAVDLNEDLSVKANKAYLYSIFYNLLSNSLKYRSDERKLEIKIKCLEYSENGVTLSFTDNGLGFDLGKAKENVFKLYKRFHTKQEGRGMGLFLIKSHLDAMGGHVEVNSRVGEGTSFLLYLPH</sequence>
<dbReference type="OrthoDB" id="9766459at2"/>
<feature type="domain" description="PAS" evidence="7">
    <location>
        <begin position="259"/>
        <end position="313"/>
    </location>
</feature>
<evidence type="ECO:0000256" key="2">
    <source>
        <dbReference type="ARBA" id="ARBA00012438"/>
    </source>
</evidence>
<dbReference type="CDD" id="cd00130">
    <property type="entry name" value="PAS"/>
    <property type="match status" value="4"/>
</dbReference>
<gene>
    <name evidence="9" type="ORF">EFB08_02645</name>
</gene>
<dbReference type="RefSeq" id="WP_123125343.1">
    <property type="nucleotide sequence ID" value="NZ_RJJD01000001.1"/>
</dbReference>
<feature type="domain" description="Histidine kinase" evidence="6">
    <location>
        <begin position="516"/>
        <end position="730"/>
    </location>
</feature>
<dbReference type="InterPro" id="IPR013656">
    <property type="entry name" value="PAS_4"/>
</dbReference>
<dbReference type="Proteomes" id="UP000272117">
    <property type="component" value="Unassembled WGS sequence"/>
</dbReference>
<evidence type="ECO:0000259" key="6">
    <source>
        <dbReference type="PROSITE" id="PS50109"/>
    </source>
</evidence>
<accession>A0A3M9N0Z5</accession>
<dbReference type="EC" id="2.7.13.3" evidence="2"/>
<keyword evidence="3" id="KW-0597">Phosphoprotein</keyword>
<dbReference type="SUPFAM" id="SSF47384">
    <property type="entry name" value="Homodimeric domain of signal transducing histidine kinase"/>
    <property type="match status" value="1"/>
</dbReference>
<dbReference type="PANTHER" id="PTHR43304:SF1">
    <property type="entry name" value="PAC DOMAIN-CONTAINING PROTEIN"/>
    <property type="match status" value="1"/>
</dbReference>
<organism evidence="9 10">
    <name type="scientific">Rufibacter latericius</name>
    <dbReference type="NCBI Taxonomy" id="2487040"/>
    <lineage>
        <taxon>Bacteria</taxon>
        <taxon>Pseudomonadati</taxon>
        <taxon>Bacteroidota</taxon>
        <taxon>Cytophagia</taxon>
        <taxon>Cytophagales</taxon>
        <taxon>Hymenobacteraceae</taxon>
        <taxon>Rufibacter</taxon>
    </lineage>
</organism>
<dbReference type="EMBL" id="RJJD01000001">
    <property type="protein sequence ID" value="RNI31440.1"/>
    <property type="molecule type" value="Genomic_DNA"/>
</dbReference>
<dbReference type="NCBIfam" id="TIGR00229">
    <property type="entry name" value="sensory_box"/>
    <property type="match status" value="4"/>
</dbReference>
<dbReference type="PROSITE" id="PS50113">
    <property type="entry name" value="PAC"/>
    <property type="match status" value="1"/>
</dbReference>
<evidence type="ECO:0000256" key="4">
    <source>
        <dbReference type="ARBA" id="ARBA00022679"/>
    </source>
</evidence>
<evidence type="ECO:0000256" key="3">
    <source>
        <dbReference type="ARBA" id="ARBA00022553"/>
    </source>
</evidence>
<feature type="domain" description="PAC" evidence="8">
    <location>
        <begin position="444"/>
        <end position="498"/>
    </location>
</feature>
<protein>
    <recommendedName>
        <fullName evidence="2">histidine kinase</fullName>
        <ecNumber evidence="2">2.7.13.3</ecNumber>
    </recommendedName>
</protein>
<dbReference type="InterPro" id="IPR035965">
    <property type="entry name" value="PAS-like_dom_sf"/>
</dbReference>
<evidence type="ECO:0000313" key="10">
    <source>
        <dbReference type="Proteomes" id="UP000272117"/>
    </source>
</evidence>
<feature type="domain" description="PAS" evidence="7">
    <location>
        <begin position="14"/>
        <end position="84"/>
    </location>
</feature>
<dbReference type="PROSITE" id="PS50109">
    <property type="entry name" value="HIS_KIN"/>
    <property type="match status" value="1"/>
</dbReference>
<dbReference type="SMART" id="SM00091">
    <property type="entry name" value="PAS"/>
    <property type="match status" value="4"/>
</dbReference>
<dbReference type="PANTHER" id="PTHR43304">
    <property type="entry name" value="PHYTOCHROME-LIKE PROTEIN CPH1"/>
    <property type="match status" value="1"/>
</dbReference>
<dbReference type="Gene3D" id="1.10.287.130">
    <property type="match status" value="1"/>
</dbReference>
<dbReference type="InterPro" id="IPR003594">
    <property type="entry name" value="HATPase_dom"/>
</dbReference>
<dbReference type="InterPro" id="IPR000014">
    <property type="entry name" value="PAS"/>
</dbReference>
<keyword evidence="10" id="KW-1185">Reference proteome</keyword>
<dbReference type="AlphaFoldDB" id="A0A3M9N0Z5"/>
<dbReference type="PRINTS" id="PR00344">
    <property type="entry name" value="BCTRLSENSOR"/>
</dbReference>
<dbReference type="GO" id="GO:0000155">
    <property type="term" value="F:phosphorelay sensor kinase activity"/>
    <property type="evidence" value="ECO:0007669"/>
    <property type="project" value="InterPro"/>
</dbReference>
<dbReference type="InterPro" id="IPR000700">
    <property type="entry name" value="PAS-assoc_C"/>
</dbReference>
<dbReference type="InterPro" id="IPR004358">
    <property type="entry name" value="Sig_transdc_His_kin-like_C"/>
</dbReference>
<dbReference type="PROSITE" id="PS50112">
    <property type="entry name" value="PAS"/>
    <property type="match status" value="4"/>
</dbReference>
<feature type="domain" description="PAS" evidence="7">
    <location>
        <begin position="136"/>
        <end position="206"/>
    </location>
</feature>
<evidence type="ECO:0000256" key="5">
    <source>
        <dbReference type="ARBA" id="ARBA00022777"/>
    </source>
</evidence>
<evidence type="ECO:0000256" key="1">
    <source>
        <dbReference type="ARBA" id="ARBA00000085"/>
    </source>
</evidence>
<evidence type="ECO:0000259" key="8">
    <source>
        <dbReference type="PROSITE" id="PS50113"/>
    </source>
</evidence>
<evidence type="ECO:0000313" key="9">
    <source>
        <dbReference type="EMBL" id="RNI31440.1"/>
    </source>
</evidence>
<evidence type="ECO:0000259" key="7">
    <source>
        <dbReference type="PROSITE" id="PS50112"/>
    </source>
</evidence>